<gene>
    <name evidence="3" type="ORF">BSL78_29616</name>
</gene>
<evidence type="ECO:0000313" key="4">
    <source>
        <dbReference type="Proteomes" id="UP000230750"/>
    </source>
</evidence>
<dbReference type="Proteomes" id="UP000230750">
    <property type="component" value="Unassembled WGS sequence"/>
</dbReference>
<keyword evidence="4" id="KW-1185">Reference proteome</keyword>
<dbReference type="InterPro" id="IPR031101">
    <property type="entry name" value="Ctr9"/>
</dbReference>
<comment type="caution">
    <text evidence="3">The sequence shown here is derived from an EMBL/GenBank/DDBJ whole genome shotgun (WGS) entry which is preliminary data.</text>
</comment>
<organism evidence="3 4">
    <name type="scientific">Stichopus japonicus</name>
    <name type="common">Sea cucumber</name>
    <dbReference type="NCBI Taxonomy" id="307972"/>
    <lineage>
        <taxon>Eukaryota</taxon>
        <taxon>Metazoa</taxon>
        <taxon>Echinodermata</taxon>
        <taxon>Eleutherozoa</taxon>
        <taxon>Echinozoa</taxon>
        <taxon>Holothuroidea</taxon>
        <taxon>Aspidochirotacea</taxon>
        <taxon>Aspidochirotida</taxon>
        <taxon>Stichopodidae</taxon>
        <taxon>Apostichopus</taxon>
    </lineage>
</organism>
<dbReference type="EMBL" id="MRZV01002494">
    <property type="protein sequence ID" value="PIK33570.1"/>
    <property type="molecule type" value="Genomic_DNA"/>
</dbReference>
<dbReference type="PANTHER" id="PTHR14027">
    <property type="entry name" value="RNA POLYMERASE-ASSOCIATED PROTEIN CTR9"/>
    <property type="match status" value="1"/>
</dbReference>
<evidence type="ECO:0000256" key="2">
    <source>
        <dbReference type="ARBA" id="ARBA00022803"/>
    </source>
</evidence>
<protein>
    <submittedName>
        <fullName evidence="3">Putative RNA polymerase-associated protein CTR9-like isoform X2</fullName>
    </submittedName>
</protein>
<keyword evidence="1" id="KW-0677">Repeat</keyword>
<keyword evidence="2" id="KW-0802">TPR repeat</keyword>
<evidence type="ECO:0000256" key="1">
    <source>
        <dbReference type="ARBA" id="ARBA00022737"/>
    </source>
</evidence>
<name>A0A2G8JCV2_STIJA</name>
<dbReference type="OrthoDB" id="343875at2759"/>
<dbReference type="STRING" id="307972.A0A2G8JCV2"/>
<evidence type="ECO:0000313" key="3">
    <source>
        <dbReference type="EMBL" id="PIK33570.1"/>
    </source>
</evidence>
<dbReference type="GO" id="GO:0016593">
    <property type="term" value="C:Cdc73/Paf1 complex"/>
    <property type="evidence" value="ECO:0007669"/>
    <property type="project" value="TreeGrafter"/>
</dbReference>
<dbReference type="GO" id="GO:0006368">
    <property type="term" value="P:transcription elongation by RNA polymerase II"/>
    <property type="evidence" value="ECO:0007669"/>
    <property type="project" value="TreeGrafter"/>
</dbReference>
<dbReference type="PANTHER" id="PTHR14027:SF2">
    <property type="entry name" value="RNA POLYMERASE-ASSOCIATED PROTEIN CTR9 HOMOLOG"/>
    <property type="match status" value="1"/>
</dbReference>
<dbReference type="AlphaFoldDB" id="A0A2G8JCV2"/>
<proteinExistence type="predicted"/>
<accession>A0A2G8JCV2</accession>
<dbReference type="GO" id="GO:0006355">
    <property type="term" value="P:regulation of DNA-templated transcription"/>
    <property type="evidence" value="ECO:0007669"/>
    <property type="project" value="InterPro"/>
</dbReference>
<sequence>MWNFDFLRQSLNELGVKRLTSQKSLYQNVPLPKRPRFWSKRPLRTVLKVRLTFSLAVDNMASNAPKSIDIPLRDTDEVIELDVEQLPEGEEVLTILKQENAPLHTWLALGLEYYKQGKVEDFVKIFASWQTDANLDYPGNEKDQMTALDTLAAYYVQQARKEKTRIPRKSSFTQATLLSYHGR</sequence>
<reference evidence="3 4" key="1">
    <citation type="journal article" date="2017" name="PLoS Biol.">
        <title>The sea cucumber genome provides insights into morphological evolution and visceral regeneration.</title>
        <authorList>
            <person name="Zhang X."/>
            <person name="Sun L."/>
            <person name="Yuan J."/>
            <person name="Sun Y."/>
            <person name="Gao Y."/>
            <person name="Zhang L."/>
            <person name="Li S."/>
            <person name="Dai H."/>
            <person name="Hamel J.F."/>
            <person name="Liu C."/>
            <person name="Yu Y."/>
            <person name="Liu S."/>
            <person name="Lin W."/>
            <person name="Guo K."/>
            <person name="Jin S."/>
            <person name="Xu P."/>
            <person name="Storey K.B."/>
            <person name="Huan P."/>
            <person name="Zhang T."/>
            <person name="Zhou Y."/>
            <person name="Zhang J."/>
            <person name="Lin C."/>
            <person name="Li X."/>
            <person name="Xing L."/>
            <person name="Huo D."/>
            <person name="Sun M."/>
            <person name="Wang L."/>
            <person name="Mercier A."/>
            <person name="Li F."/>
            <person name="Yang H."/>
            <person name="Xiang J."/>
        </authorList>
    </citation>
    <scope>NUCLEOTIDE SEQUENCE [LARGE SCALE GENOMIC DNA]</scope>
    <source>
        <strain evidence="3">Shaxun</strain>
        <tissue evidence="3">Muscle</tissue>
    </source>
</reference>
<dbReference type="GO" id="GO:0000993">
    <property type="term" value="F:RNA polymerase II complex binding"/>
    <property type="evidence" value="ECO:0007669"/>
    <property type="project" value="TreeGrafter"/>
</dbReference>